<dbReference type="AlphaFoldDB" id="A0A2N3QTP1"/>
<reference evidence="1 2" key="1">
    <citation type="submission" date="2017-10" db="EMBL/GenBank/DDBJ databases">
        <title>Bifidobacterium genomics.</title>
        <authorList>
            <person name="Lugli G.A."/>
            <person name="Milani C."/>
            <person name="Mancabelli L."/>
        </authorList>
    </citation>
    <scope>NUCLEOTIDE SEQUENCE [LARGE SCALE GENOMIC DNA]</scope>
    <source>
        <strain evidence="1 2">1747B</strain>
    </source>
</reference>
<accession>A0A2N3QTP1</accession>
<organism evidence="1 2">
    <name type="scientific">Bifidobacterium pseudolongum subsp. globosum</name>
    <dbReference type="NCBI Taxonomy" id="1690"/>
    <lineage>
        <taxon>Bacteria</taxon>
        <taxon>Bacillati</taxon>
        <taxon>Actinomycetota</taxon>
        <taxon>Actinomycetes</taxon>
        <taxon>Bifidobacteriales</taxon>
        <taxon>Bifidobacteriaceae</taxon>
        <taxon>Bifidobacterium</taxon>
    </lineage>
</organism>
<comment type="caution">
    <text evidence="1">The sequence shown here is derived from an EMBL/GenBank/DDBJ whole genome shotgun (WGS) entry which is preliminary data.</text>
</comment>
<proteinExistence type="predicted"/>
<gene>
    <name evidence="1" type="ORF">CQR45_1021</name>
</gene>
<sequence length="83" mass="9735">MIGAMTVSEDRLNRYTFHPGELKPVTDRNQLNAAYERTGVRPADDEEQLWIAEQWRLRYDTDTDLSTFALSDEYRRLKAQGKL</sequence>
<evidence type="ECO:0000313" key="1">
    <source>
        <dbReference type="EMBL" id="PKU95377.1"/>
    </source>
</evidence>
<evidence type="ECO:0000313" key="2">
    <source>
        <dbReference type="Proteomes" id="UP000233722"/>
    </source>
</evidence>
<protein>
    <submittedName>
        <fullName evidence="1">Uncharacterized protein</fullName>
    </submittedName>
</protein>
<dbReference type="Proteomes" id="UP000233722">
    <property type="component" value="Unassembled WGS sequence"/>
</dbReference>
<dbReference type="EMBL" id="PCHA01000018">
    <property type="protein sequence ID" value="PKU95377.1"/>
    <property type="molecule type" value="Genomic_DNA"/>
</dbReference>
<name>A0A2N3QTP1_9BIFI</name>